<organism evidence="2 3">
    <name type="scientific">Dyadobacter luticola</name>
    <dbReference type="NCBI Taxonomy" id="1979387"/>
    <lineage>
        <taxon>Bacteria</taxon>
        <taxon>Pseudomonadati</taxon>
        <taxon>Bacteroidota</taxon>
        <taxon>Cytophagia</taxon>
        <taxon>Cytophagales</taxon>
        <taxon>Spirosomataceae</taxon>
        <taxon>Dyadobacter</taxon>
    </lineage>
</organism>
<feature type="signal peptide" evidence="1">
    <location>
        <begin position="1"/>
        <end position="21"/>
    </location>
</feature>
<dbReference type="InterPro" id="IPR015943">
    <property type="entry name" value="WD40/YVTN_repeat-like_dom_sf"/>
</dbReference>
<sequence>MKKRFLQSTAVYLLLLLGVFACTDHEIPGGPIPEPTALMSTPFASGLRAPLGIDKDDKGNFWVSEIGTGNNDGAVVMIAPDGTKTTFATGFNSAGGPEGPEGMSHVLYHDGKLYILHGIDGKLYVADVAGFKTGDAPRPISSFKVYEYGNEIRAMHLATPDNSNLYALTMGPDGDIYMTDAGSNAIFRRDKTVGTIKLYAKLPKVGTGPIVDAVPTGIVWDGKQFLISTLSGGPFVPGSAKIFAVDNIGNVSVYKSGFTTLTHIALTANNKPLVLKFAEFDKGMFKPGSGAVMNEDGTPLLSGLTMATDIKRTGDREFVLVNMFAGTVDKLTY</sequence>
<keyword evidence="3" id="KW-1185">Reference proteome</keyword>
<gene>
    <name evidence="2" type="ORF">FEN17_02755</name>
</gene>
<accession>A0A5R9L2I6</accession>
<name>A0A5R9L2I6_9BACT</name>
<evidence type="ECO:0000313" key="3">
    <source>
        <dbReference type="Proteomes" id="UP000306402"/>
    </source>
</evidence>
<dbReference type="PROSITE" id="PS51257">
    <property type="entry name" value="PROKAR_LIPOPROTEIN"/>
    <property type="match status" value="1"/>
</dbReference>
<dbReference type="Gene3D" id="2.130.10.10">
    <property type="entry name" value="YVTN repeat-like/Quinoprotein amine dehydrogenase"/>
    <property type="match status" value="1"/>
</dbReference>
<keyword evidence="1" id="KW-0732">Signal</keyword>
<proteinExistence type="predicted"/>
<dbReference type="EMBL" id="VCEJ01000002">
    <property type="protein sequence ID" value="TLV02559.1"/>
    <property type="molecule type" value="Genomic_DNA"/>
</dbReference>
<comment type="caution">
    <text evidence="2">The sequence shown here is derived from an EMBL/GenBank/DDBJ whole genome shotgun (WGS) entry which is preliminary data.</text>
</comment>
<dbReference type="SUPFAM" id="SSF101898">
    <property type="entry name" value="NHL repeat"/>
    <property type="match status" value="1"/>
</dbReference>
<evidence type="ECO:0000256" key="1">
    <source>
        <dbReference type="SAM" id="SignalP"/>
    </source>
</evidence>
<dbReference type="RefSeq" id="WP_138363770.1">
    <property type="nucleotide sequence ID" value="NZ_VCEJ01000002.1"/>
</dbReference>
<reference evidence="2 3" key="1">
    <citation type="submission" date="2019-05" db="EMBL/GenBank/DDBJ databases">
        <authorList>
            <person name="Qu J.-H."/>
        </authorList>
    </citation>
    <scope>NUCLEOTIDE SEQUENCE [LARGE SCALE GENOMIC DNA]</scope>
    <source>
        <strain evidence="2 3">T17</strain>
    </source>
</reference>
<feature type="chain" id="PRO_5024351534" evidence="1">
    <location>
        <begin position="22"/>
        <end position="333"/>
    </location>
</feature>
<dbReference type="NCBIfam" id="NF033206">
    <property type="entry name" value="ScyE_fam"/>
    <property type="match status" value="1"/>
</dbReference>
<dbReference type="InterPro" id="IPR048031">
    <property type="entry name" value="ScyD/ScyE-like"/>
</dbReference>
<dbReference type="OrthoDB" id="928769at2"/>
<dbReference type="Proteomes" id="UP000306402">
    <property type="component" value="Unassembled WGS sequence"/>
</dbReference>
<evidence type="ECO:0000313" key="2">
    <source>
        <dbReference type="EMBL" id="TLV02559.1"/>
    </source>
</evidence>
<dbReference type="AlphaFoldDB" id="A0A5R9L2I6"/>
<protein>
    <submittedName>
        <fullName evidence="2">ScyD/ScyE family protein</fullName>
    </submittedName>
</protein>